<name>A0A7G6UHP2_9PROT</name>
<sequence>MMYSDLFFIKYNILNIININKIFIDRVGIKNYYQPFIFDDNSNKLQKILGLWNIGNSVQNHKRGVHMSRFLYILNKILNKIISLKIIFKFYKFFNINYSNDFFLQLSFMYFVKKISPISLNFSLMNYKITLFLKRNNIFKNFLLKLIIPINTLCPCSKSISLYNAHNQRSYISVFILLKKKLKICELLYYIEKQASISLWSFLKRIDEKYFTEYSYNNPKFIEDLTRNIYNKFNKFKFFLKLENLESIHNHNVYSFCKNF</sequence>
<dbReference type="GO" id="GO:0003934">
    <property type="term" value="F:GTP cyclohydrolase I activity"/>
    <property type="evidence" value="ECO:0007669"/>
    <property type="project" value="InterPro"/>
</dbReference>
<gene>
    <name evidence="2" type="primary">folE</name>
    <name evidence="2" type="ORF">NASMSEV_075</name>
</gene>
<protein>
    <submittedName>
        <fullName evidence="2">GTP cyclohydrolase I type 2</fullName>
    </submittedName>
</protein>
<dbReference type="InterPro" id="IPR003801">
    <property type="entry name" value="GTP_cyclohydrolase_FolE2/MptA"/>
</dbReference>
<dbReference type="Gene3D" id="3.10.270.10">
    <property type="entry name" value="Urate Oxidase"/>
    <property type="match status" value="1"/>
</dbReference>
<accession>A0A7G6UHP2</accession>
<dbReference type="Pfam" id="PF02649">
    <property type="entry name" value="GCHY-1"/>
    <property type="match status" value="1"/>
</dbReference>
<dbReference type="AlphaFoldDB" id="A0A7G6UHP2"/>
<proteinExistence type="predicted"/>
<keyword evidence="1 2" id="KW-0378">Hydrolase</keyword>
<dbReference type="EMBL" id="CP060019">
    <property type="protein sequence ID" value="QND78539.1"/>
    <property type="molecule type" value="Genomic_DNA"/>
</dbReference>
<evidence type="ECO:0000313" key="2">
    <source>
        <dbReference type="EMBL" id="QND78539.1"/>
    </source>
</evidence>
<evidence type="ECO:0000313" key="3">
    <source>
        <dbReference type="Proteomes" id="UP000515745"/>
    </source>
</evidence>
<reference evidence="2 3" key="1">
    <citation type="submission" date="2020-07" db="EMBL/GenBank/DDBJ databases">
        <title>Mutational pressure drives differential genome stability in two bacterial endosymbionts of sap feeding insects.</title>
        <authorList>
            <person name="Waneka G."/>
        </authorList>
    </citation>
    <scope>NUCLEOTIDE SEQUENCE [LARGE SCALE GENOMIC DNA]</scope>
    <source>
        <strain evidence="2">NAS-MSEV</strain>
    </source>
</reference>
<dbReference type="PANTHER" id="PTHR36445">
    <property type="entry name" value="GTP CYCLOHYDROLASE MPTA"/>
    <property type="match status" value="1"/>
</dbReference>
<dbReference type="Proteomes" id="UP000515745">
    <property type="component" value="Chromosome"/>
</dbReference>
<evidence type="ECO:0000256" key="1">
    <source>
        <dbReference type="ARBA" id="ARBA00022801"/>
    </source>
</evidence>
<dbReference type="PANTHER" id="PTHR36445:SF1">
    <property type="entry name" value="GTP CYCLOHYDROLASE MPTA"/>
    <property type="match status" value="1"/>
</dbReference>
<organism evidence="2 3">
    <name type="scientific">Candidatus Nasuia deltocephalincola</name>
    <dbReference type="NCBI Taxonomy" id="1160784"/>
    <lineage>
        <taxon>Bacteria</taxon>
        <taxon>Pseudomonadati</taxon>
        <taxon>Pseudomonadota</taxon>
        <taxon>Betaproteobacteria</taxon>
        <taxon>Candidatus Nasuia</taxon>
    </lineage>
</organism>